<dbReference type="OrthoDB" id="3641074at2759"/>
<proteinExistence type="predicted"/>
<evidence type="ECO:0000256" key="1">
    <source>
        <dbReference type="SAM" id="SignalP"/>
    </source>
</evidence>
<evidence type="ECO:0000313" key="3">
    <source>
        <dbReference type="Proteomes" id="UP000813444"/>
    </source>
</evidence>
<name>A0A8K0SNK6_9HYPO</name>
<dbReference type="Proteomes" id="UP000813444">
    <property type="component" value="Unassembled WGS sequence"/>
</dbReference>
<feature type="signal peptide" evidence="1">
    <location>
        <begin position="1"/>
        <end position="15"/>
    </location>
</feature>
<dbReference type="AlphaFoldDB" id="A0A8K0SNK6"/>
<accession>A0A8K0SNK6</accession>
<organism evidence="2 3">
    <name type="scientific">Stachybotrys elegans</name>
    <dbReference type="NCBI Taxonomy" id="80388"/>
    <lineage>
        <taxon>Eukaryota</taxon>
        <taxon>Fungi</taxon>
        <taxon>Dikarya</taxon>
        <taxon>Ascomycota</taxon>
        <taxon>Pezizomycotina</taxon>
        <taxon>Sordariomycetes</taxon>
        <taxon>Hypocreomycetidae</taxon>
        <taxon>Hypocreales</taxon>
        <taxon>Stachybotryaceae</taxon>
        <taxon>Stachybotrys</taxon>
    </lineage>
</organism>
<keyword evidence="1" id="KW-0732">Signal</keyword>
<protein>
    <recommendedName>
        <fullName evidence="4">Clock-controlled pheromone ccg-4</fullName>
    </recommendedName>
</protein>
<dbReference type="EMBL" id="JAGPNK010000010">
    <property type="protein sequence ID" value="KAH7312598.1"/>
    <property type="molecule type" value="Genomic_DNA"/>
</dbReference>
<keyword evidence="3" id="KW-1185">Reference proteome</keyword>
<feature type="chain" id="PRO_5035477180" description="Clock-controlled pheromone ccg-4" evidence="1">
    <location>
        <begin position="16"/>
        <end position="230"/>
    </location>
</feature>
<reference evidence="2" key="1">
    <citation type="journal article" date="2021" name="Nat. Commun.">
        <title>Genetic determinants of endophytism in the Arabidopsis root mycobiome.</title>
        <authorList>
            <person name="Mesny F."/>
            <person name="Miyauchi S."/>
            <person name="Thiergart T."/>
            <person name="Pickel B."/>
            <person name="Atanasova L."/>
            <person name="Karlsson M."/>
            <person name="Huettel B."/>
            <person name="Barry K.W."/>
            <person name="Haridas S."/>
            <person name="Chen C."/>
            <person name="Bauer D."/>
            <person name="Andreopoulos W."/>
            <person name="Pangilinan J."/>
            <person name="LaButti K."/>
            <person name="Riley R."/>
            <person name="Lipzen A."/>
            <person name="Clum A."/>
            <person name="Drula E."/>
            <person name="Henrissat B."/>
            <person name="Kohler A."/>
            <person name="Grigoriev I.V."/>
            <person name="Martin F.M."/>
            <person name="Hacquard S."/>
        </authorList>
    </citation>
    <scope>NUCLEOTIDE SEQUENCE</scope>
    <source>
        <strain evidence="2">MPI-CAGE-CH-0235</strain>
    </source>
</reference>
<gene>
    <name evidence="2" type="ORF">B0I35DRAFT_411302</name>
</gene>
<evidence type="ECO:0000313" key="2">
    <source>
        <dbReference type="EMBL" id="KAH7312598.1"/>
    </source>
</evidence>
<sequence length="230" mass="25801">MKFILVALAATLAAAAPEATPWCMRPGQSCWKVKRAAEAFADAIHATDLEARSPEAEASVISVSGEASRAARRSVVELANLIALAEAEPYLFYEGLDLDTKFPTPPDAPADDKVKREATPEAVEEDKRWCMRPGQSCWKAKRAAEAVVEAIEQDKRWCMRPGQSCWKRDAEPEAEAEGEEKRWCMRPGQSCWKREEDKRWCMRPGQSCWKAKRDLHAMHAAARDVIQSLE</sequence>
<evidence type="ECO:0008006" key="4">
    <source>
        <dbReference type="Google" id="ProtNLM"/>
    </source>
</evidence>
<comment type="caution">
    <text evidence="2">The sequence shown here is derived from an EMBL/GenBank/DDBJ whole genome shotgun (WGS) entry which is preliminary data.</text>
</comment>